<keyword evidence="2" id="KW-1133">Transmembrane helix</keyword>
<keyword evidence="2" id="KW-0472">Membrane</keyword>
<dbReference type="RefSeq" id="WP_187411656.1">
    <property type="nucleotide sequence ID" value="NZ_CP060587.1"/>
</dbReference>
<evidence type="ECO:0000256" key="1">
    <source>
        <dbReference type="SAM" id="MobiDB-lite"/>
    </source>
</evidence>
<dbReference type="Pfam" id="PF18889">
    <property type="entry name" value="Beta_helix_3"/>
    <property type="match status" value="5"/>
</dbReference>
<sequence>MTVSPADAPATALEAEPTAKPTDSPNTTEPEPATATDSPSKADQALPAATRAGLSFLGWTRADGLVEGDTDLGDGSTDGRAVPSDLAPASSVSSATALATALTSCTDATVRLAADIVSPALTVNCDVTLDLSGHELDVAGVMINRGKTFTIDDTTEGGVLSTSPENIMAAGIQTPGATLVIDGGTVEATTGNNSYAAAIGGGYNQSGGTVTINGGTVDATTGTDSSGAAIGGGNSGAAGTITINGGTVDATTGTDSYGAAIGGGNSGAAGTITINGGTVDATTGTDSYGAAIGGGNSGAAGTITINGGTVDARTNGTAVAIGATPGGVSSGAIVITGGTVKARGFGEAGAIGSHRNSTPLPIEIGTDAHVTAIGGATAATAVGHTGTPVPATPLAITIDGTLAVPTGALNTSGLDITIGATGQLIGSDDTPTTGASLTGTGTITNNGVIALTDVANAIDITGHHYTVTASTGTVTVYGPTVQAGHRTLPATPTRGADSFAGWTHADAPFTNTTPLPGTSTTGDPVTIELTPTWTTGTAAFDRTTITITAGRPTTVDLTLTNGDGDLVSIDPDDWTIDIPAGVALTHDDSTWVLTGTTAGTGTITATTTIDGHSYTATLDFTVEPGPVAAITLDLTGTAAQGETITLTATGTDRFGNDLGDVTGDVTFTSSIASDVIDGDQVSFTEAGTRIVTATHSNGTTATLAINVAVVLDEVVTLDLASTGTPAQGETITLTATGTDRFNNDLGDVTGDVTFTSSIASDVIDGDEVSFTKAGKRTITATHTNGTVATLLVDVAVVLGEVDGMEVGFTGAARQGDTIVVTVTGTDRFGNALGDVTDDVTFTSSVPTDVIAGNRITFPHASPHTITATHTDGATSTLLIEVEPLPVAVDEPTDHADDSEATAKQAQDDAALAETGSTATAWWFACGLALLLAGVGTTRRARRR</sequence>
<evidence type="ECO:0000313" key="4">
    <source>
        <dbReference type="EMBL" id="QNL94517.1"/>
    </source>
</evidence>
<dbReference type="InterPro" id="IPR003343">
    <property type="entry name" value="Big_2"/>
</dbReference>
<accession>A0ABX6STN6</accession>
<dbReference type="EMBL" id="CP060587">
    <property type="protein sequence ID" value="QNL94517.1"/>
    <property type="molecule type" value="Genomic_DNA"/>
</dbReference>
<evidence type="ECO:0000313" key="5">
    <source>
        <dbReference type="Proteomes" id="UP000515871"/>
    </source>
</evidence>
<organism evidence="4 5">
    <name type="scientific">Aeromicrobium senzhongii</name>
    <dbReference type="NCBI Taxonomy" id="2663859"/>
    <lineage>
        <taxon>Bacteria</taxon>
        <taxon>Bacillati</taxon>
        <taxon>Actinomycetota</taxon>
        <taxon>Actinomycetes</taxon>
        <taxon>Propionibacteriales</taxon>
        <taxon>Nocardioidaceae</taxon>
        <taxon>Aeromicrobium</taxon>
    </lineage>
</organism>
<reference evidence="4 5" key="1">
    <citation type="submission" date="2020-08" db="EMBL/GenBank/DDBJ databases">
        <title>Novel species in genus Aeromicrobium.</title>
        <authorList>
            <person name="Zhang G."/>
        </authorList>
    </citation>
    <scope>NUCLEOTIDE SEQUENCE [LARGE SCALE GENOMIC DNA]</scope>
    <source>
        <strain evidence="5">zg-629</strain>
    </source>
</reference>
<name>A0ABX6STN6_9ACTN</name>
<keyword evidence="5" id="KW-1185">Reference proteome</keyword>
<feature type="transmembrane region" description="Helical" evidence="2">
    <location>
        <begin position="920"/>
        <end position="937"/>
    </location>
</feature>
<dbReference type="SMART" id="SM00635">
    <property type="entry name" value="BID_2"/>
    <property type="match status" value="2"/>
</dbReference>
<evidence type="ECO:0000259" key="3">
    <source>
        <dbReference type="SMART" id="SM00635"/>
    </source>
</evidence>
<feature type="domain" description="BIG2" evidence="3">
    <location>
        <begin position="711"/>
        <end position="792"/>
    </location>
</feature>
<proteinExistence type="predicted"/>
<feature type="region of interest" description="Disordered" evidence="1">
    <location>
        <begin position="68"/>
        <end position="87"/>
    </location>
</feature>
<protein>
    <recommendedName>
        <fullName evidence="3">BIG2 domain-containing protein</fullName>
    </recommendedName>
</protein>
<feature type="region of interest" description="Disordered" evidence="1">
    <location>
        <begin position="1"/>
        <end position="43"/>
    </location>
</feature>
<evidence type="ECO:0000256" key="2">
    <source>
        <dbReference type="SAM" id="Phobius"/>
    </source>
</evidence>
<gene>
    <name evidence="4" type="ORF">H9L21_00590</name>
</gene>
<feature type="domain" description="BIG2" evidence="3">
    <location>
        <begin position="626"/>
        <end position="705"/>
    </location>
</feature>
<feature type="compositionally biased region" description="Low complexity" evidence="1">
    <location>
        <begin position="1"/>
        <end position="36"/>
    </location>
</feature>
<keyword evidence="2" id="KW-0812">Transmembrane</keyword>
<dbReference type="Proteomes" id="UP000515871">
    <property type="component" value="Chromosome"/>
</dbReference>